<keyword evidence="3 5" id="KW-1133">Transmembrane helix</keyword>
<feature type="transmembrane region" description="Helical" evidence="5">
    <location>
        <begin position="146"/>
        <end position="168"/>
    </location>
</feature>
<feature type="transmembrane region" description="Helical" evidence="5">
    <location>
        <begin position="46"/>
        <end position="66"/>
    </location>
</feature>
<feature type="transmembrane region" description="Helical" evidence="5">
    <location>
        <begin position="102"/>
        <end position="125"/>
    </location>
</feature>
<proteinExistence type="predicted"/>
<name>A0A934U4K4_9NOCA</name>
<dbReference type="AlphaFoldDB" id="A0A934U4K4"/>
<dbReference type="EMBL" id="JAEMNV010000005">
    <property type="protein sequence ID" value="MBJ8340620.1"/>
    <property type="molecule type" value="Genomic_DNA"/>
</dbReference>
<comment type="subcellular location">
    <subcellularLocation>
        <location evidence="1">Cell membrane</location>
        <topology evidence="1">Multi-pass membrane protein</topology>
    </subcellularLocation>
</comment>
<dbReference type="InterPro" id="IPR020846">
    <property type="entry name" value="MFS_dom"/>
</dbReference>
<gene>
    <name evidence="7" type="ORF">JGU71_17150</name>
</gene>
<dbReference type="InterPro" id="IPR036259">
    <property type="entry name" value="MFS_trans_sf"/>
</dbReference>
<evidence type="ECO:0000256" key="4">
    <source>
        <dbReference type="ARBA" id="ARBA00023136"/>
    </source>
</evidence>
<feature type="domain" description="Major facilitator superfamily (MFS) profile" evidence="6">
    <location>
        <begin position="1"/>
        <end position="398"/>
    </location>
</feature>
<feature type="transmembrane region" description="Helical" evidence="5">
    <location>
        <begin position="16"/>
        <end position="34"/>
    </location>
</feature>
<dbReference type="SUPFAM" id="SSF103473">
    <property type="entry name" value="MFS general substrate transporter"/>
    <property type="match status" value="1"/>
</dbReference>
<reference evidence="7" key="1">
    <citation type="submission" date="2020-12" db="EMBL/GenBank/DDBJ databases">
        <title>Antrihabitans popcorni sp. nov. and Antrihabitans auranticaus sp. nov., isolated from a larva cave.</title>
        <authorList>
            <person name="Lee S.D."/>
            <person name="Kim I.S."/>
        </authorList>
    </citation>
    <scope>NUCLEOTIDE SEQUENCE</scope>
    <source>
        <strain evidence="7">YC3-6</strain>
    </source>
</reference>
<feature type="transmembrane region" description="Helical" evidence="5">
    <location>
        <begin position="312"/>
        <end position="331"/>
    </location>
</feature>
<evidence type="ECO:0000313" key="7">
    <source>
        <dbReference type="EMBL" id="MBJ8340620.1"/>
    </source>
</evidence>
<keyword evidence="2 5" id="KW-0812">Transmembrane</keyword>
<evidence type="ECO:0000256" key="2">
    <source>
        <dbReference type="ARBA" id="ARBA00022692"/>
    </source>
</evidence>
<comment type="caution">
    <text evidence="7">The sequence shown here is derived from an EMBL/GenBank/DDBJ whole genome shotgun (WGS) entry which is preliminary data.</text>
</comment>
<organism evidence="7 8">
    <name type="scientific">Antrihabitans stalagmiti</name>
    <dbReference type="NCBI Taxonomy" id="2799499"/>
    <lineage>
        <taxon>Bacteria</taxon>
        <taxon>Bacillati</taxon>
        <taxon>Actinomycetota</taxon>
        <taxon>Actinomycetes</taxon>
        <taxon>Mycobacteriales</taxon>
        <taxon>Nocardiaceae</taxon>
        <taxon>Antrihabitans</taxon>
    </lineage>
</organism>
<evidence type="ECO:0000313" key="8">
    <source>
        <dbReference type="Proteomes" id="UP000655868"/>
    </source>
</evidence>
<feature type="transmembrane region" description="Helical" evidence="5">
    <location>
        <begin position="174"/>
        <end position="191"/>
    </location>
</feature>
<feature type="transmembrane region" description="Helical" evidence="5">
    <location>
        <begin position="222"/>
        <end position="240"/>
    </location>
</feature>
<keyword evidence="4 5" id="KW-0472">Membrane</keyword>
<evidence type="ECO:0000259" key="6">
    <source>
        <dbReference type="PROSITE" id="PS50850"/>
    </source>
</evidence>
<feature type="transmembrane region" description="Helical" evidence="5">
    <location>
        <begin position="78"/>
        <end position="96"/>
    </location>
</feature>
<dbReference type="PANTHER" id="PTHR23530">
    <property type="entry name" value="TRANSPORT PROTEIN-RELATED"/>
    <property type="match status" value="1"/>
</dbReference>
<sequence>MQATSPALAETLRRRLLPLHVAAMLQGIMLWLPVEKLFMMEIGFDAASVGVMAAAYAAVVPIVEFPSGILADRWSRRGVLVISSLALTGTALVGGLSTGVPLYVVSALILGIYFAMYSGTMDAIVYDTVLEETGDSDAYERCLGRIRMVNSAALVGSSLAGGLLAGLLSTRVTYFATVPIAALSIVALLGFREPQLHRAGEPAALRAHVALTITTITRRRRLLPIIVLAMLTALVTQLVFEFGPLWLGALDASPVLYGPLWAGLIASLGLGGLLAGRLQFDRPAHLVPLVAVMIVAAIVPATVHNIAAVTCAQIALAIVVVAAGIHASKLLHDEVPSTIRTGVASGVSTLTWVVFLPLALVFGFVSRDAGVFGAGWIIVGIACGTGVLLLVQIYPSAIDKGDMKTDAQSPQHAELS</sequence>
<dbReference type="PANTHER" id="PTHR23530:SF1">
    <property type="entry name" value="PERMEASE, MAJOR FACILITATOR SUPERFAMILY-RELATED"/>
    <property type="match status" value="1"/>
</dbReference>
<feature type="transmembrane region" description="Helical" evidence="5">
    <location>
        <begin position="343"/>
        <end position="365"/>
    </location>
</feature>
<dbReference type="RefSeq" id="WP_199705497.1">
    <property type="nucleotide sequence ID" value="NZ_JAEMNV010000005.1"/>
</dbReference>
<dbReference type="PROSITE" id="PS50850">
    <property type="entry name" value="MFS"/>
    <property type="match status" value="1"/>
</dbReference>
<dbReference type="Pfam" id="PF07690">
    <property type="entry name" value="MFS_1"/>
    <property type="match status" value="1"/>
</dbReference>
<evidence type="ECO:0000256" key="5">
    <source>
        <dbReference type="SAM" id="Phobius"/>
    </source>
</evidence>
<dbReference type="Gene3D" id="1.20.1250.20">
    <property type="entry name" value="MFS general substrate transporter like domains"/>
    <property type="match status" value="1"/>
</dbReference>
<dbReference type="Proteomes" id="UP000655868">
    <property type="component" value="Unassembled WGS sequence"/>
</dbReference>
<feature type="transmembrane region" description="Helical" evidence="5">
    <location>
        <begin position="255"/>
        <end position="274"/>
    </location>
</feature>
<evidence type="ECO:0000256" key="3">
    <source>
        <dbReference type="ARBA" id="ARBA00022989"/>
    </source>
</evidence>
<dbReference type="InterPro" id="IPR011701">
    <property type="entry name" value="MFS"/>
</dbReference>
<accession>A0A934U4K4</accession>
<evidence type="ECO:0000256" key="1">
    <source>
        <dbReference type="ARBA" id="ARBA00004651"/>
    </source>
</evidence>
<keyword evidence="8" id="KW-1185">Reference proteome</keyword>
<feature type="transmembrane region" description="Helical" evidence="5">
    <location>
        <begin position="286"/>
        <end position="306"/>
    </location>
</feature>
<feature type="transmembrane region" description="Helical" evidence="5">
    <location>
        <begin position="371"/>
        <end position="394"/>
    </location>
</feature>
<dbReference type="GO" id="GO:0005886">
    <property type="term" value="C:plasma membrane"/>
    <property type="evidence" value="ECO:0007669"/>
    <property type="project" value="UniProtKB-SubCell"/>
</dbReference>
<dbReference type="CDD" id="cd06174">
    <property type="entry name" value="MFS"/>
    <property type="match status" value="1"/>
</dbReference>
<protein>
    <submittedName>
        <fullName evidence="7">MFS transporter</fullName>
    </submittedName>
</protein>
<dbReference type="InterPro" id="IPR053160">
    <property type="entry name" value="MFS_DHA3_Transporter"/>
</dbReference>
<dbReference type="GO" id="GO:0022857">
    <property type="term" value="F:transmembrane transporter activity"/>
    <property type="evidence" value="ECO:0007669"/>
    <property type="project" value="InterPro"/>
</dbReference>